<feature type="domain" description="DUF4283" evidence="2">
    <location>
        <begin position="276"/>
        <end position="352"/>
    </location>
</feature>
<dbReference type="OrthoDB" id="1751344at2759"/>
<comment type="caution">
    <text evidence="3">The sequence shown here is derived from an EMBL/GenBank/DDBJ whole genome shotgun (WGS) entry which is preliminary data.</text>
</comment>
<dbReference type="PANTHER" id="PTHR31286">
    <property type="entry name" value="GLYCINE-RICH CELL WALL STRUCTURAL PROTEIN 1.8-LIKE"/>
    <property type="match status" value="1"/>
</dbReference>
<reference evidence="3" key="1">
    <citation type="submission" date="2022-02" db="EMBL/GenBank/DDBJ databases">
        <authorList>
            <person name="Henning P.M."/>
            <person name="McCubbin A.G."/>
            <person name="Shore J.S."/>
        </authorList>
    </citation>
    <scope>NUCLEOTIDE SEQUENCE</scope>
    <source>
        <strain evidence="3">F60SS</strain>
        <tissue evidence="3">Leaves</tissue>
    </source>
</reference>
<reference evidence="3" key="2">
    <citation type="journal article" date="2023" name="Plants (Basel)">
        <title>Annotation of the Turnera subulata (Passifloraceae) Draft Genome Reveals the S-Locus Evolved after the Divergence of Turneroideae from Passifloroideae in a Stepwise Manner.</title>
        <authorList>
            <person name="Henning P.M."/>
            <person name="Roalson E.H."/>
            <person name="Mir W."/>
            <person name="McCubbin A.G."/>
            <person name="Shore J.S."/>
        </authorList>
    </citation>
    <scope>NUCLEOTIDE SEQUENCE</scope>
    <source>
        <strain evidence="3">F60SS</strain>
    </source>
</reference>
<feature type="region of interest" description="Disordered" evidence="1">
    <location>
        <begin position="185"/>
        <end position="225"/>
    </location>
</feature>
<sequence length="353" mass="38458">MVVPVLSSSTIIDSTGAPCTKSTTILDLARIEGLLQSNSARPSLNQARMSLTPSSRTKLLHLLLWVRIWVNLNQVTETKSLIQPLDFIPNIIAPGSSLIKIPNDVLELGRKKYKLCLVGQFMESSLSRALYGGPWHVGGVPLHLRLWDSKFIGISCSMVVPVLSSSTIIDSTEQFCSSFTQSGKNVTDSDLTHQAPPPATLGDDLGEPKSGMISHSTSSADAVKQEPVVSSKSTWASKVTETKSLIQPLDFIPTIIAPGSCLINIPNDVLELGRKKYKLCLVGQLMGKAPRLGLIHAIFNKLWGREGSIITVPYKEDLFLIQFPTESSLSRALYGGPWHVGGVPLHLRLWDSK</sequence>
<dbReference type="PANTHER" id="PTHR31286:SF180">
    <property type="entry name" value="OS10G0362600 PROTEIN"/>
    <property type="match status" value="1"/>
</dbReference>
<keyword evidence="4" id="KW-1185">Reference proteome</keyword>
<dbReference type="InterPro" id="IPR025558">
    <property type="entry name" value="DUF4283"/>
</dbReference>
<name>A0A9Q0FNI7_9ROSI</name>
<dbReference type="Proteomes" id="UP001141552">
    <property type="component" value="Unassembled WGS sequence"/>
</dbReference>
<evidence type="ECO:0000256" key="1">
    <source>
        <dbReference type="SAM" id="MobiDB-lite"/>
    </source>
</evidence>
<evidence type="ECO:0000313" key="4">
    <source>
        <dbReference type="Proteomes" id="UP001141552"/>
    </source>
</evidence>
<feature type="non-terminal residue" evidence="3">
    <location>
        <position position="1"/>
    </location>
</feature>
<dbReference type="Pfam" id="PF14111">
    <property type="entry name" value="DUF4283"/>
    <property type="match status" value="1"/>
</dbReference>
<organism evidence="3 4">
    <name type="scientific">Turnera subulata</name>
    <dbReference type="NCBI Taxonomy" id="218843"/>
    <lineage>
        <taxon>Eukaryota</taxon>
        <taxon>Viridiplantae</taxon>
        <taxon>Streptophyta</taxon>
        <taxon>Embryophyta</taxon>
        <taxon>Tracheophyta</taxon>
        <taxon>Spermatophyta</taxon>
        <taxon>Magnoliopsida</taxon>
        <taxon>eudicotyledons</taxon>
        <taxon>Gunneridae</taxon>
        <taxon>Pentapetalae</taxon>
        <taxon>rosids</taxon>
        <taxon>fabids</taxon>
        <taxon>Malpighiales</taxon>
        <taxon>Passifloraceae</taxon>
        <taxon>Turnera</taxon>
    </lineage>
</organism>
<evidence type="ECO:0000313" key="3">
    <source>
        <dbReference type="EMBL" id="KAJ4834813.1"/>
    </source>
</evidence>
<dbReference type="EMBL" id="JAKUCV010004616">
    <property type="protein sequence ID" value="KAJ4834813.1"/>
    <property type="molecule type" value="Genomic_DNA"/>
</dbReference>
<protein>
    <recommendedName>
        <fullName evidence="2">DUF4283 domain-containing protein</fullName>
    </recommendedName>
</protein>
<accession>A0A9Q0FNI7</accession>
<dbReference type="AlphaFoldDB" id="A0A9Q0FNI7"/>
<evidence type="ECO:0000259" key="2">
    <source>
        <dbReference type="Pfam" id="PF14111"/>
    </source>
</evidence>
<proteinExistence type="predicted"/>
<dbReference type="InterPro" id="IPR040256">
    <property type="entry name" value="At4g02000-like"/>
</dbReference>
<gene>
    <name evidence="3" type="ORF">Tsubulata_025705</name>
</gene>